<protein>
    <submittedName>
        <fullName evidence="6">Membrane protein</fullName>
    </submittedName>
</protein>
<dbReference type="AlphaFoldDB" id="A0A640VUR8"/>
<comment type="subcellular location">
    <subcellularLocation>
        <location evidence="1">Membrane</location>
    </subcellularLocation>
</comment>
<feature type="transmembrane region" description="Helical" evidence="5">
    <location>
        <begin position="118"/>
        <end position="136"/>
    </location>
</feature>
<feature type="transmembrane region" description="Helical" evidence="5">
    <location>
        <begin position="12"/>
        <end position="29"/>
    </location>
</feature>
<evidence type="ECO:0000256" key="2">
    <source>
        <dbReference type="ARBA" id="ARBA00022692"/>
    </source>
</evidence>
<keyword evidence="7" id="KW-1185">Reference proteome</keyword>
<dbReference type="SUPFAM" id="SSF161084">
    <property type="entry name" value="MAPEG domain-like"/>
    <property type="match status" value="1"/>
</dbReference>
<evidence type="ECO:0000256" key="4">
    <source>
        <dbReference type="ARBA" id="ARBA00023136"/>
    </source>
</evidence>
<dbReference type="EMBL" id="BLIV01000006">
    <property type="protein sequence ID" value="GFE51412.1"/>
    <property type="molecule type" value="Genomic_DNA"/>
</dbReference>
<organism evidence="6 7">
    <name type="scientific">Roseobacter cerasinus</name>
    <dbReference type="NCBI Taxonomy" id="2602289"/>
    <lineage>
        <taxon>Bacteria</taxon>
        <taxon>Pseudomonadati</taxon>
        <taxon>Pseudomonadota</taxon>
        <taxon>Alphaproteobacteria</taxon>
        <taxon>Rhodobacterales</taxon>
        <taxon>Roseobacteraceae</taxon>
        <taxon>Roseobacter</taxon>
    </lineage>
</organism>
<name>A0A640VUR8_9RHOB</name>
<accession>A0A640VUR8</accession>
<sequence>MTETMLSTELGIVIMLSVFAASLWIPYIVGVNMHPQQGVDDFARPPALTGFPEWVHRAHRAHLNLLEQLLPFAILTLIVDRLGGYSDLTYWTTITFFWLRIAHAVGMISGRARSPLRPVIFTGGWICCLLMAYAAFTA</sequence>
<evidence type="ECO:0000313" key="6">
    <source>
        <dbReference type="EMBL" id="GFE51412.1"/>
    </source>
</evidence>
<keyword evidence="4 5" id="KW-0472">Membrane</keyword>
<proteinExistence type="predicted"/>
<evidence type="ECO:0000256" key="5">
    <source>
        <dbReference type="SAM" id="Phobius"/>
    </source>
</evidence>
<keyword evidence="3 5" id="KW-1133">Transmembrane helix</keyword>
<evidence type="ECO:0000313" key="7">
    <source>
        <dbReference type="Proteomes" id="UP000436522"/>
    </source>
</evidence>
<evidence type="ECO:0000256" key="1">
    <source>
        <dbReference type="ARBA" id="ARBA00004370"/>
    </source>
</evidence>
<dbReference type="Proteomes" id="UP000436522">
    <property type="component" value="Unassembled WGS sequence"/>
</dbReference>
<keyword evidence="2 5" id="KW-0812">Transmembrane</keyword>
<dbReference type="GO" id="GO:0016020">
    <property type="term" value="C:membrane"/>
    <property type="evidence" value="ECO:0007669"/>
    <property type="project" value="UniProtKB-SubCell"/>
</dbReference>
<dbReference type="Pfam" id="PF01124">
    <property type="entry name" value="MAPEG"/>
    <property type="match status" value="1"/>
</dbReference>
<dbReference type="InterPro" id="IPR001129">
    <property type="entry name" value="Membr-assoc_MAPEG"/>
</dbReference>
<evidence type="ECO:0000256" key="3">
    <source>
        <dbReference type="ARBA" id="ARBA00022989"/>
    </source>
</evidence>
<dbReference type="OrthoDB" id="7743618at2"/>
<reference evidence="6 7" key="1">
    <citation type="submission" date="2019-12" db="EMBL/GenBank/DDBJ databases">
        <title>Roseobacter cerasinus sp. nov., isolated from seawater around aquaculture.</title>
        <authorList>
            <person name="Muramatsu S."/>
            <person name="Takabe Y."/>
            <person name="Mori K."/>
            <person name="Takaichi S."/>
            <person name="Hanada S."/>
        </authorList>
    </citation>
    <scope>NUCLEOTIDE SEQUENCE [LARGE SCALE GENOMIC DNA]</scope>
    <source>
        <strain evidence="6 7">AI77</strain>
    </source>
</reference>
<dbReference type="InterPro" id="IPR023352">
    <property type="entry name" value="MAPEG-like_dom_sf"/>
</dbReference>
<comment type="caution">
    <text evidence="6">The sequence shown here is derived from an EMBL/GenBank/DDBJ whole genome shotgun (WGS) entry which is preliminary data.</text>
</comment>
<feature type="transmembrane region" description="Helical" evidence="5">
    <location>
        <begin position="88"/>
        <end position="106"/>
    </location>
</feature>
<dbReference type="Gene3D" id="1.20.120.550">
    <property type="entry name" value="Membrane associated eicosanoid/glutathione metabolism-like domain"/>
    <property type="match status" value="1"/>
</dbReference>
<gene>
    <name evidence="6" type="ORF">So717_31650</name>
</gene>
<dbReference type="RefSeq" id="WP_159979100.1">
    <property type="nucleotide sequence ID" value="NZ_BLIV01000006.1"/>
</dbReference>